<evidence type="ECO:0008006" key="3">
    <source>
        <dbReference type="Google" id="ProtNLM"/>
    </source>
</evidence>
<gene>
    <name evidence="2" type="ORF">DSM112329_01783</name>
</gene>
<accession>A0AAU7ATG5</accession>
<feature type="signal peptide" evidence="1">
    <location>
        <begin position="1"/>
        <end position="31"/>
    </location>
</feature>
<keyword evidence="1" id="KW-0732">Signal</keyword>
<evidence type="ECO:0000313" key="2">
    <source>
        <dbReference type="EMBL" id="XAY04945.1"/>
    </source>
</evidence>
<protein>
    <recommendedName>
        <fullName evidence="3">Calx-beta domain-containing protein</fullName>
    </recommendedName>
</protein>
<dbReference type="KEGG" id="parq:DSM112329_01783"/>
<sequence>MRLRRTAVPAFLAVAALGTSALTIPPAPALAGDPAAGGFTNLLPLPVRDMTVFENDRLKSQVLTLRCDFDVCDYWIGPRDGTAKALKGDFNPFRVTQVDLTRGQTRKVKATVQALKDDVYERDESFSLAVVQSVQDAGHPWVEVESRGKVTLRNTTPQTIKKADVTKVPCYRCAG</sequence>
<feature type="chain" id="PRO_5043974946" description="Calx-beta domain-containing protein" evidence="1">
    <location>
        <begin position="32"/>
        <end position="175"/>
    </location>
</feature>
<name>A0AAU7ATG5_9ACTN</name>
<reference evidence="2" key="1">
    <citation type="submission" date="2022-12" db="EMBL/GenBank/DDBJ databases">
        <title>Paraconexibacter alkalitolerans sp. nov. and Baekduia alba sp. nov., isolated from soil and emended description of the genera Paraconexibacter (Chun et al., 2020) and Baekduia (An et al., 2020).</title>
        <authorList>
            <person name="Vieira S."/>
            <person name="Huber K.J."/>
            <person name="Geppert A."/>
            <person name="Wolf J."/>
            <person name="Neumann-Schaal M."/>
            <person name="Muesken M."/>
            <person name="Overmann J."/>
        </authorList>
    </citation>
    <scope>NUCLEOTIDE SEQUENCE</scope>
    <source>
        <strain evidence="2">AEG42_29</strain>
    </source>
</reference>
<evidence type="ECO:0000256" key="1">
    <source>
        <dbReference type="SAM" id="SignalP"/>
    </source>
</evidence>
<dbReference type="RefSeq" id="WP_354701468.1">
    <property type="nucleotide sequence ID" value="NZ_CP114014.1"/>
</dbReference>
<dbReference type="SUPFAM" id="SSF141072">
    <property type="entry name" value="CalX-like"/>
    <property type="match status" value="1"/>
</dbReference>
<dbReference type="InterPro" id="IPR038081">
    <property type="entry name" value="CalX-like_sf"/>
</dbReference>
<dbReference type="AlphaFoldDB" id="A0AAU7ATG5"/>
<organism evidence="2">
    <name type="scientific">Paraconexibacter sp. AEG42_29</name>
    <dbReference type="NCBI Taxonomy" id="2997339"/>
    <lineage>
        <taxon>Bacteria</taxon>
        <taxon>Bacillati</taxon>
        <taxon>Actinomycetota</taxon>
        <taxon>Thermoleophilia</taxon>
        <taxon>Solirubrobacterales</taxon>
        <taxon>Paraconexibacteraceae</taxon>
        <taxon>Paraconexibacter</taxon>
    </lineage>
</organism>
<dbReference type="EMBL" id="CP114014">
    <property type="protein sequence ID" value="XAY04945.1"/>
    <property type="molecule type" value="Genomic_DNA"/>
</dbReference>
<proteinExistence type="predicted"/>
<dbReference type="Gene3D" id="2.60.40.2030">
    <property type="match status" value="1"/>
</dbReference>